<reference evidence="1 2" key="1">
    <citation type="journal article" date="2014" name="BMC Genomics">
        <title>Comparative genomics of the major fungal agents of human and animal Sporotrichosis: Sporothrix schenckii and Sporothrix brasiliensis.</title>
        <authorList>
            <person name="Teixeira M.M."/>
            <person name="de Almeida L.G."/>
            <person name="Kubitschek-Barreira P."/>
            <person name="Alves F.L."/>
            <person name="Kioshima E.S."/>
            <person name="Abadio A.K."/>
            <person name="Fernandes L."/>
            <person name="Derengowski L.S."/>
            <person name="Ferreira K.S."/>
            <person name="Souza R.C."/>
            <person name="Ruiz J.C."/>
            <person name="de Andrade N.C."/>
            <person name="Paes H.C."/>
            <person name="Nicola A.M."/>
            <person name="Albuquerque P."/>
            <person name="Gerber A.L."/>
            <person name="Martins V.P."/>
            <person name="Peconick L.D."/>
            <person name="Neto A.V."/>
            <person name="Chaucanez C.B."/>
            <person name="Silva P.A."/>
            <person name="Cunha O.L."/>
            <person name="de Oliveira F.F."/>
            <person name="dos Santos T.C."/>
            <person name="Barros A.L."/>
            <person name="Soares M.A."/>
            <person name="de Oliveira L.M."/>
            <person name="Marini M.M."/>
            <person name="Villalobos-Duno H."/>
            <person name="Cunha M.M."/>
            <person name="de Hoog S."/>
            <person name="da Silveira J.F."/>
            <person name="Henrissat B."/>
            <person name="Nino-Vega G.A."/>
            <person name="Cisalpino P.S."/>
            <person name="Mora-Montes H.M."/>
            <person name="Almeida S.R."/>
            <person name="Stajich J.E."/>
            <person name="Lopes-Bezerra L.M."/>
            <person name="Vasconcelos A.T."/>
            <person name="Felipe M.S."/>
        </authorList>
    </citation>
    <scope>NUCLEOTIDE SEQUENCE [LARGE SCALE GENOMIC DNA]</scope>
    <source>
        <strain evidence="1 2">1099-18</strain>
    </source>
</reference>
<dbReference type="GeneID" id="27672254"/>
<proteinExistence type="predicted"/>
<dbReference type="RefSeq" id="XP_016583370.1">
    <property type="nucleotide sequence ID" value="XM_016736977.1"/>
</dbReference>
<dbReference type="KEGG" id="ssck:SPSK_10654"/>
<dbReference type="VEuPathDB" id="FungiDB:SPSK_10654"/>
<sequence>MRIATNTNLSYASSVVPVFAKVTLQDLDMDSRFDLAQRPDFAANSSLQAGAFALRLSTAGAHCHFVQNYRSHPPSITQHWDAVLRCTPKYDAMFSPASSSGWTRKWATVVRPTLVAQRPGSRNPRHVVLHSISGLRDVVRARASPCAAYFCRVQPIVSRTT</sequence>
<evidence type="ECO:0000313" key="1">
    <source>
        <dbReference type="EMBL" id="KJR80694.1"/>
    </source>
</evidence>
<protein>
    <submittedName>
        <fullName evidence="1">Uncharacterized protein</fullName>
    </submittedName>
</protein>
<evidence type="ECO:0000313" key="2">
    <source>
        <dbReference type="Proteomes" id="UP000033710"/>
    </source>
</evidence>
<organism evidence="1 2">
    <name type="scientific">Sporothrix schenckii 1099-18</name>
    <dbReference type="NCBI Taxonomy" id="1397361"/>
    <lineage>
        <taxon>Eukaryota</taxon>
        <taxon>Fungi</taxon>
        <taxon>Dikarya</taxon>
        <taxon>Ascomycota</taxon>
        <taxon>Pezizomycotina</taxon>
        <taxon>Sordariomycetes</taxon>
        <taxon>Sordariomycetidae</taxon>
        <taxon>Ophiostomatales</taxon>
        <taxon>Ophiostomataceae</taxon>
        <taxon>Sporothrix</taxon>
    </lineage>
</organism>
<reference evidence="1 2" key="2">
    <citation type="journal article" date="2015" name="Eukaryot. Cell">
        <title>Asexual propagation of a virulent clone complex in a human and feline outbreak of sporotrichosis.</title>
        <authorList>
            <person name="Teixeira Mde M."/>
            <person name="Rodrigues A.M."/>
            <person name="Tsui C.K."/>
            <person name="de Almeida L.G."/>
            <person name="Van Diepeningen A.D."/>
            <person name="van den Ende B.G."/>
            <person name="Fernandes G.F."/>
            <person name="Kano R."/>
            <person name="Hamelin R.C."/>
            <person name="Lopes-Bezerra L.M."/>
            <person name="Vasconcelos A.T."/>
            <person name="de Hoog S."/>
            <person name="de Camargo Z.P."/>
            <person name="Felipe M.S."/>
        </authorList>
    </citation>
    <scope>NUCLEOTIDE SEQUENCE [LARGE SCALE GENOMIC DNA]</scope>
    <source>
        <strain evidence="1 2">1099-18</strain>
    </source>
</reference>
<dbReference type="EMBL" id="AXCR01000012">
    <property type="protein sequence ID" value="KJR80694.1"/>
    <property type="molecule type" value="Genomic_DNA"/>
</dbReference>
<dbReference type="AlphaFoldDB" id="A0A0F2LV27"/>
<comment type="caution">
    <text evidence="1">The sequence shown here is derived from an EMBL/GenBank/DDBJ whole genome shotgun (WGS) entry which is preliminary data.</text>
</comment>
<accession>A0A0F2LV27</accession>
<gene>
    <name evidence="1" type="ORF">SPSK_10654</name>
</gene>
<name>A0A0F2LV27_SPOSC</name>
<dbReference type="Proteomes" id="UP000033710">
    <property type="component" value="Unassembled WGS sequence"/>
</dbReference>